<name>A0A1G4PJ88_BORJA</name>
<protein>
    <submittedName>
        <fullName evidence="2">Flagellar protein FlbC</fullName>
    </submittedName>
</protein>
<proteinExistence type="predicted"/>
<organism evidence="2 3">
    <name type="scientific">Borreliella japonica</name>
    <name type="common">Borrelia japonica</name>
    <dbReference type="NCBI Taxonomy" id="34095"/>
    <lineage>
        <taxon>Bacteria</taxon>
        <taxon>Pseudomonadati</taxon>
        <taxon>Spirochaetota</taxon>
        <taxon>Spirochaetia</taxon>
        <taxon>Spirochaetales</taxon>
        <taxon>Borreliaceae</taxon>
        <taxon>Borreliella</taxon>
    </lineage>
</organism>
<dbReference type="InterPro" id="IPR038610">
    <property type="entry name" value="FliK-like_C_sf"/>
</dbReference>
<dbReference type="Gene3D" id="3.30.750.140">
    <property type="match status" value="1"/>
</dbReference>
<accession>A0A1G4PJ88</accession>
<evidence type="ECO:0000313" key="3">
    <source>
        <dbReference type="Proteomes" id="UP000199262"/>
    </source>
</evidence>
<dbReference type="EMBL" id="FMTE01000003">
    <property type="protein sequence ID" value="SCW32404.1"/>
    <property type="molecule type" value="Genomic_DNA"/>
</dbReference>
<keyword evidence="2" id="KW-0969">Cilium</keyword>
<keyword evidence="2" id="KW-0282">Flagellum</keyword>
<keyword evidence="3" id="KW-1185">Reference proteome</keyword>
<dbReference type="Proteomes" id="UP000199262">
    <property type="component" value="Unassembled WGS sequence"/>
</dbReference>
<dbReference type="OrthoDB" id="350467at2"/>
<reference evidence="3" key="1">
    <citation type="submission" date="2016-10" db="EMBL/GenBank/DDBJ databases">
        <authorList>
            <person name="Varghese N."/>
            <person name="Submissions S."/>
        </authorList>
    </citation>
    <scope>NUCLEOTIDE SEQUENCE [LARGE SCALE GENOMIC DNA]</scope>
    <source>
        <strain evidence="3">ATCC 51557</strain>
    </source>
</reference>
<sequence>MGDLLNLSKAYDNKFNLLNAIKGVNSNVSKMESRKNASSFLNIMFSESKKLAKTKFMIFDFLNFLKNNGLISKNLKKSSLNKSFFLKKLENESFASDLKSLFARMNVFLEFEGLNSIKENLSFNFDNFDFLGKEKFFEKIERLFLTFNNLSSFLGFDFLTALIDDYYDQVSLNDKKEEKNVINIDVKNFKKNNVDHNNFVFSKVSLNAINGQNFAGRYKVKEISDSPLKGFVEEFADYNIKSFKEVDSFDFLSSLKPEWNLKINKNIVDKAKVVLKSNNTGEIKLVLKPKELGSIRINLNLDSNNNLLGKIVVDNQNVKMLFDQNMHSLNKMLGESGFNASLNLFLAGENLNSFSKNFKDDSKDQNFHFGYNKFFQIEEEVEFSYDVDKNINLIV</sequence>
<dbReference type="Pfam" id="PF02120">
    <property type="entry name" value="Flg_hook"/>
    <property type="match status" value="1"/>
</dbReference>
<evidence type="ECO:0000259" key="1">
    <source>
        <dbReference type="Pfam" id="PF02120"/>
    </source>
</evidence>
<dbReference type="RefSeq" id="WP_091972612.1">
    <property type="nucleotide sequence ID" value="NZ_CP124066.1"/>
</dbReference>
<gene>
    <name evidence="2" type="ORF">SAMN02983004_00567</name>
</gene>
<evidence type="ECO:0000313" key="2">
    <source>
        <dbReference type="EMBL" id="SCW32404.1"/>
    </source>
</evidence>
<dbReference type="AlphaFoldDB" id="A0A1G4PJ88"/>
<feature type="domain" description="Flagellar hook-length control protein-like C-terminal" evidence="1">
    <location>
        <begin position="272"/>
        <end position="340"/>
    </location>
</feature>
<dbReference type="InterPro" id="IPR021136">
    <property type="entry name" value="Flagellar_hook_control-like_C"/>
</dbReference>
<keyword evidence="2" id="KW-0966">Cell projection</keyword>